<dbReference type="OrthoDB" id="6614653at2"/>
<accession>A0A7H9FP42</accession>
<dbReference type="EMBL" id="JABXRI010000001">
    <property type="protein sequence ID" value="MBA8062293.1"/>
    <property type="molecule type" value="Genomic_DNA"/>
</dbReference>
<protein>
    <submittedName>
        <fullName evidence="1">Flagellar protein FliT</fullName>
    </submittedName>
</protein>
<dbReference type="Proteomes" id="UP000510650">
    <property type="component" value="Chromosome"/>
</dbReference>
<reference evidence="2" key="2">
    <citation type="journal article" date="2021" name="Microb. Genom.">
        <title>A genomic epidemiological study shows that prevalence of antimicrobial resistance in Enterobacterales is associated with the livestock host, as well as antimicrobial usage.</title>
        <authorList>
            <person name="AbuOun M."/>
            <person name="Jones H."/>
            <person name="Stubberfield E."/>
            <person name="Gilson D."/>
            <person name="Shaw L.P."/>
            <person name="Hubbard A.T.M."/>
            <person name="Chau K.K."/>
            <person name="Sebra R."/>
            <person name="Peto T.E.A."/>
            <person name="Crook D.W."/>
            <person name="Read D.S."/>
            <person name="Gweon H.S."/>
            <person name="Walker A.S."/>
            <person name="Stoesser N."/>
            <person name="Smith R.P."/>
            <person name="Anjum M.F."/>
            <person name="On Behalf Of The Rehab Consortium."/>
        </authorList>
    </citation>
    <scope>NUCLEOTIDE SEQUENCE</scope>
    <source>
        <strain evidence="2">RHBSTW-00398</strain>
    </source>
</reference>
<sequence>MDRHGQQQQLFALIDAMNESLDQQRWRRLPAQHQQLMRLFHEYEVAETSAEELRKVKATLRTGFAALIERRTRRAEILKARMDTHQRNQEGVLAYSMVNIISEKA</sequence>
<dbReference type="EMBL" id="CP055538">
    <property type="protein sequence ID" value="QLO12831.1"/>
    <property type="molecule type" value="Genomic_DNA"/>
</dbReference>
<keyword evidence="1" id="KW-0282">Flagellum</keyword>
<evidence type="ECO:0000313" key="2">
    <source>
        <dbReference type="EMBL" id="QLO12831.1"/>
    </source>
</evidence>
<evidence type="ECO:0000313" key="1">
    <source>
        <dbReference type="EMBL" id="MBA8062293.1"/>
    </source>
</evidence>
<evidence type="ECO:0000313" key="3">
    <source>
        <dbReference type="Proteomes" id="UP000510650"/>
    </source>
</evidence>
<keyword evidence="1" id="KW-0966">Cell projection</keyword>
<dbReference type="AlphaFoldDB" id="A0A7H9FP42"/>
<proteinExistence type="predicted"/>
<gene>
    <name evidence="1" type="ORF">HV077_07765</name>
    <name evidence="2" type="ORF">HV183_04925</name>
</gene>
<reference evidence="3 4" key="1">
    <citation type="submission" date="2020-06" db="EMBL/GenBank/DDBJ databases">
        <title>REHAB project genomes.</title>
        <authorList>
            <person name="Shaw L.P."/>
        </authorList>
    </citation>
    <scope>NUCLEOTIDE SEQUENCE [LARGE SCALE GENOMIC DNA]</scope>
    <source>
        <strain evidence="1 4">RHBSTW-00116</strain>
        <strain evidence="3">RHBSTW-00398</strain>
    </source>
</reference>
<organism evidence="1 4">
    <name type="scientific">Citrobacter freundii</name>
    <dbReference type="NCBI Taxonomy" id="546"/>
    <lineage>
        <taxon>Bacteria</taxon>
        <taxon>Pseudomonadati</taxon>
        <taxon>Pseudomonadota</taxon>
        <taxon>Gammaproteobacteria</taxon>
        <taxon>Enterobacterales</taxon>
        <taxon>Enterobacteriaceae</taxon>
        <taxon>Citrobacter</taxon>
        <taxon>Citrobacter freundii complex</taxon>
    </lineage>
</organism>
<name>A0A7H9FP42_CITFR</name>
<dbReference type="RefSeq" id="WP_117342043.1">
    <property type="nucleotide sequence ID" value="NZ_CP038856.1"/>
</dbReference>
<evidence type="ECO:0000313" key="4">
    <source>
        <dbReference type="Proteomes" id="UP000591803"/>
    </source>
</evidence>
<keyword evidence="1" id="KW-0969">Cilium</keyword>
<dbReference type="Proteomes" id="UP000591803">
    <property type="component" value="Unassembled WGS sequence"/>
</dbReference>